<dbReference type="EMBL" id="LDSL01000145">
    <property type="protein sequence ID" value="KTT15371.1"/>
    <property type="molecule type" value="Genomic_DNA"/>
</dbReference>
<organism evidence="2 3">
    <name type="scientific">Pseudacidovorax intermedius</name>
    <dbReference type="NCBI Taxonomy" id="433924"/>
    <lineage>
        <taxon>Bacteria</taxon>
        <taxon>Pseudomonadati</taxon>
        <taxon>Pseudomonadota</taxon>
        <taxon>Betaproteobacteria</taxon>
        <taxon>Burkholderiales</taxon>
        <taxon>Comamonadaceae</taxon>
        <taxon>Pseudacidovorax</taxon>
    </lineage>
</organism>
<keyword evidence="3" id="KW-1185">Reference proteome</keyword>
<evidence type="ECO:0000256" key="1">
    <source>
        <dbReference type="SAM" id="MobiDB-lite"/>
    </source>
</evidence>
<dbReference type="Proteomes" id="UP000072741">
    <property type="component" value="Unassembled WGS sequence"/>
</dbReference>
<sequence length="124" mass="13806">MPLPDAIRQRRQKPAPAQLVQEMEGVASTDDHMGRPSQQRLHVGRSMERPQRDAEPLECAGDEFGVGIPVTHDAREGHEHRFAWRLAKRPPGPDGVERVGEIAIGAHRIAEQQEVGRRSFPPAV</sequence>
<accession>A0A147GNX7</accession>
<feature type="compositionally biased region" description="Basic and acidic residues" evidence="1">
    <location>
        <begin position="45"/>
        <end position="54"/>
    </location>
</feature>
<comment type="caution">
    <text evidence="2">The sequence shown here is derived from an EMBL/GenBank/DDBJ whole genome shotgun (WGS) entry which is preliminary data.</text>
</comment>
<evidence type="ECO:0000313" key="3">
    <source>
        <dbReference type="Proteomes" id="UP000072741"/>
    </source>
</evidence>
<gene>
    <name evidence="2" type="ORF">NS331_20880</name>
</gene>
<dbReference type="AlphaFoldDB" id="A0A147GNX7"/>
<reference evidence="2 3" key="1">
    <citation type="journal article" date="2016" name="Front. Microbiol.">
        <title>Genomic Resource of Rice Seed Associated Bacteria.</title>
        <authorList>
            <person name="Midha S."/>
            <person name="Bansal K."/>
            <person name="Sharma S."/>
            <person name="Kumar N."/>
            <person name="Patil P.P."/>
            <person name="Chaudhry V."/>
            <person name="Patil P.B."/>
        </authorList>
    </citation>
    <scope>NUCLEOTIDE SEQUENCE [LARGE SCALE GENOMIC DNA]</scope>
    <source>
        <strain evidence="2 3">NS331</strain>
    </source>
</reference>
<evidence type="ECO:0000313" key="2">
    <source>
        <dbReference type="EMBL" id="KTT15371.1"/>
    </source>
</evidence>
<proteinExistence type="predicted"/>
<protein>
    <submittedName>
        <fullName evidence="2">Uncharacterized protein</fullName>
    </submittedName>
</protein>
<name>A0A147GNX7_9BURK</name>
<feature type="region of interest" description="Disordered" evidence="1">
    <location>
        <begin position="1"/>
        <end position="54"/>
    </location>
</feature>